<keyword evidence="2 3" id="KW-0040">ANK repeat</keyword>
<dbReference type="GO" id="GO:0008285">
    <property type="term" value="P:negative regulation of cell population proliferation"/>
    <property type="evidence" value="ECO:0007669"/>
    <property type="project" value="TreeGrafter"/>
</dbReference>
<dbReference type="GO" id="GO:0019901">
    <property type="term" value="F:protein kinase binding"/>
    <property type="evidence" value="ECO:0007669"/>
    <property type="project" value="TreeGrafter"/>
</dbReference>
<dbReference type="InterPro" id="IPR002110">
    <property type="entry name" value="Ankyrin_rpt"/>
</dbReference>
<evidence type="ECO:0000256" key="1">
    <source>
        <dbReference type="ARBA" id="ARBA00022737"/>
    </source>
</evidence>
<dbReference type="InterPro" id="IPR036770">
    <property type="entry name" value="Ankyrin_rpt-contain_sf"/>
</dbReference>
<keyword evidence="6" id="KW-1185">Reference proteome</keyword>
<dbReference type="InParanoid" id="A0A4W6C197"/>
<dbReference type="SMART" id="SM00248">
    <property type="entry name" value="ANK"/>
    <property type="match status" value="3"/>
</dbReference>
<keyword evidence="1" id="KW-0677">Repeat</keyword>
<dbReference type="InterPro" id="IPR050776">
    <property type="entry name" value="Ank_Repeat/CDKN_Inhibitor"/>
</dbReference>
<accession>A0A4W6C197</accession>
<dbReference type="Gene3D" id="1.25.40.20">
    <property type="entry name" value="Ankyrin repeat-containing domain"/>
    <property type="match status" value="1"/>
</dbReference>
<dbReference type="Pfam" id="PF12796">
    <property type="entry name" value="Ank_2"/>
    <property type="match status" value="1"/>
</dbReference>
<dbReference type="PROSITE" id="PS50088">
    <property type="entry name" value="ANK_REPEAT"/>
    <property type="match status" value="1"/>
</dbReference>
<dbReference type="SUPFAM" id="SSF48403">
    <property type="entry name" value="Ankyrin repeat"/>
    <property type="match status" value="1"/>
</dbReference>
<dbReference type="Ensembl" id="ENSLCAT00010007621.1">
    <property type="protein sequence ID" value="ENSLCAP00010007435.1"/>
    <property type="gene ID" value="ENSLCAG00010003644.1"/>
</dbReference>
<dbReference type="GO" id="GO:0004861">
    <property type="term" value="F:cyclin-dependent protein serine/threonine kinase inhibitor activity"/>
    <property type="evidence" value="ECO:0007669"/>
    <property type="project" value="TreeGrafter"/>
</dbReference>
<dbReference type="GeneTree" id="ENSGT00940000159801"/>
<feature type="region of interest" description="Disordered" evidence="4">
    <location>
        <begin position="65"/>
        <end position="128"/>
    </location>
</feature>
<dbReference type="GO" id="GO:2000045">
    <property type="term" value="P:regulation of G1/S transition of mitotic cell cycle"/>
    <property type="evidence" value="ECO:0007669"/>
    <property type="project" value="TreeGrafter"/>
</dbReference>
<dbReference type="AlphaFoldDB" id="A0A4W6C197"/>
<proteinExistence type="predicted"/>
<dbReference type="GO" id="GO:0005737">
    <property type="term" value="C:cytoplasm"/>
    <property type="evidence" value="ECO:0007669"/>
    <property type="project" value="TreeGrafter"/>
</dbReference>
<evidence type="ECO:0000256" key="3">
    <source>
        <dbReference type="PROSITE-ProRule" id="PRU00023"/>
    </source>
</evidence>
<protein>
    <submittedName>
        <fullName evidence="5">Cyclin-dependent kinase inhibitor 2A/B (p15, inhibits CDK4)</fullName>
    </submittedName>
</protein>
<evidence type="ECO:0000256" key="4">
    <source>
        <dbReference type="SAM" id="MobiDB-lite"/>
    </source>
</evidence>
<reference evidence="5" key="3">
    <citation type="submission" date="2025-09" db="UniProtKB">
        <authorList>
            <consortium name="Ensembl"/>
        </authorList>
    </citation>
    <scope>IDENTIFICATION</scope>
</reference>
<dbReference type="PANTHER" id="PTHR24201:SF8">
    <property type="entry name" value="CYCLIN-DEPENDENT KINASE 4 INHIBITOR B"/>
    <property type="match status" value="1"/>
</dbReference>
<evidence type="ECO:0000313" key="5">
    <source>
        <dbReference type="Ensembl" id="ENSLCAP00010007435.1"/>
    </source>
</evidence>
<feature type="repeat" description="ANK" evidence="3">
    <location>
        <begin position="208"/>
        <end position="240"/>
    </location>
</feature>
<sequence>MGYLSKCNRLNLFNLHQKQFDIAGIFVEFGFRHLAALRRSTYSRIQDQQRKQKVVRLLSKHQLQRRMRTIEPLQQQTMTSPIQNTDKPRHTPSDRPDRRTGNARCAYPTERTGGPDKLTTRGTVEEHPPHLYTKPIAETTMTLGDDLTTAAAKGNTAAVEFLLQEGAEVNGVNCFGRTALQVMMMGSTPVAKVLLTHGANPNVVDCSTGDTPLHDAARTGYLDTVRLLVEYGADPQARDNKDCRPIDLAAKYGREDVVAFLESL</sequence>
<organism evidence="5 6">
    <name type="scientific">Lates calcarifer</name>
    <name type="common">Barramundi</name>
    <name type="synonym">Holocentrus calcarifer</name>
    <dbReference type="NCBI Taxonomy" id="8187"/>
    <lineage>
        <taxon>Eukaryota</taxon>
        <taxon>Metazoa</taxon>
        <taxon>Chordata</taxon>
        <taxon>Craniata</taxon>
        <taxon>Vertebrata</taxon>
        <taxon>Euteleostomi</taxon>
        <taxon>Actinopterygii</taxon>
        <taxon>Neopterygii</taxon>
        <taxon>Teleostei</taxon>
        <taxon>Neoteleostei</taxon>
        <taxon>Acanthomorphata</taxon>
        <taxon>Carangaria</taxon>
        <taxon>Carangaria incertae sedis</taxon>
        <taxon>Centropomidae</taxon>
        <taxon>Lates</taxon>
    </lineage>
</organism>
<evidence type="ECO:0000256" key="2">
    <source>
        <dbReference type="ARBA" id="ARBA00023043"/>
    </source>
</evidence>
<feature type="compositionally biased region" description="Basic and acidic residues" evidence="4">
    <location>
        <begin position="86"/>
        <end position="100"/>
    </location>
</feature>
<evidence type="ECO:0000313" key="6">
    <source>
        <dbReference type="Proteomes" id="UP000314980"/>
    </source>
</evidence>
<reference evidence="6" key="1">
    <citation type="submission" date="2015-09" db="EMBL/GenBank/DDBJ databases">
        <authorList>
            <person name="Sai Rama Sridatta P."/>
        </authorList>
    </citation>
    <scope>NUCLEOTIDE SEQUENCE [LARGE SCALE GENOMIC DNA]</scope>
</reference>
<dbReference type="PANTHER" id="PTHR24201">
    <property type="entry name" value="ANK_REP_REGION DOMAIN-CONTAINING PROTEIN"/>
    <property type="match status" value="1"/>
</dbReference>
<name>A0A4W6C197_LATCA</name>
<dbReference type="PROSITE" id="PS50297">
    <property type="entry name" value="ANK_REP_REGION"/>
    <property type="match status" value="1"/>
</dbReference>
<dbReference type="Proteomes" id="UP000314980">
    <property type="component" value="Unassembled WGS sequence"/>
</dbReference>
<reference evidence="5" key="2">
    <citation type="submission" date="2025-08" db="UniProtKB">
        <authorList>
            <consortium name="Ensembl"/>
        </authorList>
    </citation>
    <scope>IDENTIFICATION</scope>
</reference>
<feature type="compositionally biased region" description="Polar residues" evidence="4">
    <location>
        <begin position="72"/>
        <end position="85"/>
    </location>
</feature>
<dbReference type="STRING" id="8187.ENSLCAP00010007435"/>
<dbReference type="GO" id="GO:0005634">
    <property type="term" value="C:nucleus"/>
    <property type="evidence" value="ECO:0007669"/>
    <property type="project" value="TreeGrafter"/>
</dbReference>